<name>A0A812WDA2_SYMPI</name>
<feature type="region of interest" description="Disordered" evidence="1">
    <location>
        <begin position="1"/>
        <end position="28"/>
    </location>
</feature>
<gene>
    <name evidence="2" type="ORF">SPIL2461_LOCUS18614</name>
</gene>
<evidence type="ECO:0000313" key="2">
    <source>
        <dbReference type="EMBL" id="CAE7673293.1"/>
    </source>
</evidence>
<proteinExistence type="predicted"/>
<dbReference type="Proteomes" id="UP000649617">
    <property type="component" value="Unassembled WGS sequence"/>
</dbReference>
<protein>
    <submittedName>
        <fullName evidence="2">Uncharacterized protein</fullName>
    </submittedName>
</protein>
<feature type="non-terminal residue" evidence="2">
    <location>
        <position position="1"/>
    </location>
</feature>
<comment type="caution">
    <text evidence="2">The sequence shown here is derived from an EMBL/GenBank/DDBJ whole genome shotgun (WGS) entry which is preliminary data.</text>
</comment>
<evidence type="ECO:0000313" key="3">
    <source>
        <dbReference type="Proteomes" id="UP000649617"/>
    </source>
</evidence>
<feature type="region of interest" description="Disordered" evidence="1">
    <location>
        <begin position="41"/>
        <end position="157"/>
    </location>
</feature>
<feature type="compositionally biased region" description="Basic and acidic residues" evidence="1">
    <location>
        <begin position="83"/>
        <end position="126"/>
    </location>
</feature>
<keyword evidence="3" id="KW-1185">Reference proteome</keyword>
<reference evidence="2" key="1">
    <citation type="submission" date="2021-02" db="EMBL/GenBank/DDBJ databases">
        <authorList>
            <person name="Dougan E. K."/>
            <person name="Rhodes N."/>
            <person name="Thang M."/>
            <person name="Chan C."/>
        </authorList>
    </citation>
    <scope>NUCLEOTIDE SEQUENCE</scope>
</reference>
<dbReference type="AlphaFoldDB" id="A0A812WDA2"/>
<feature type="compositionally biased region" description="Low complexity" evidence="1">
    <location>
        <begin position="145"/>
        <end position="157"/>
    </location>
</feature>
<dbReference type="EMBL" id="CAJNIZ010043937">
    <property type="protein sequence ID" value="CAE7673293.1"/>
    <property type="molecule type" value="Genomic_DNA"/>
</dbReference>
<sequence length="157" mass="16394">MATRRAAKAANLGDAEHQRVASAGKFTPWVLQARLQLEEIERQPAKAEASATPARPSAEPREKEGAGVAIGAPVEGAKPEAAVQKDKHPNEPSKSKPVEETAKQETKGEATKPMEVDPSARAKEGSMKQSETSSVKKDEPPASAPVPVATPAANGTS</sequence>
<organism evidence="2 3">
    <name type="scientific">Symbiodinium pilosum</name>
    <name type="common">Dinoflagellate</name>
    <dbReference type="NCBI Taxonomy" id="2952"/>
    <lineage>
        <taxon>Eukaryota</taxon>
        <taxon>Sar</taxon>
        <taxon>Alveolata</taxon>
        <taxon>Dinophyceae</taxon>
        <taxon>Suessiales</taxon>
        <taxon>Symbiodiniaceae</taxon>
        <taxon>Symbiodinium</taxon>
    </lineage>
</organism>
<accession>A0A812WDA2</accession>
<evidence type="ECO:0000256" key="1">
    <source>
        <dbReference type="SAM" id="MobiDB-lite"/>
    </source>
</evidence>